<evidence type="ECO:0000313" key="1">
    <source>
        <dbReference type="EMBL" id="EFK95987.1"/>
    </source>
</evidence>
<comment type="caution">
    <text evidence="1">The sequence shown here is derived from an EMBL/GenBank/DDBJ whole genome shotgun (WGS) entry which is preliminary data.</text>
</comment>
<protein>
    <submittedName>
        <fullName evidence="1">Secreted protein</fullName>
    </submittedName>
</protein>
<organism evidence="1">
    <name type="scientific">sediment metagenome</name>
    <dbReference type="NCBI Taxonomy" id="749907"/>
    <lineage>
        <taxon>unclassified sequences</taxon>
        <taxon>metagenomes</taxon>
        <taxon>ecological metagenomes</taxon>
    </lineage>
</organism>
<reference evidence="1" key="1">
    <citation type="submission" date="2010-07" db="EMBL/GenBank/DDBJ databases">
        <authorList>
            <consortium name="CONSOLIDER consortium CSD2007-00005"/>
            <person name="Guazzaroni M.-E."/>
            <person name="Richter M."/>
            <person name="Garcia-Salamanca A."/>
            <person name="Yarza P."/>
            <person name="Ferrer M."/>
        </authorList>
    </citation>
    <scope>NUCLEOTIDE SEQUENCE</scope>
</reference>
<dbReference type="EMBL" id="ADZX01000597">
    <property type="protein sequence ID" value="EFK95987.1"/>
    <property type="molecule type" value="Genomic_DNA"/>
</dbReference>
<accession>D9PKD1</accession>
<reference evidence="1" key="2">
    <citation type="journal article" date="2011" name="Microb. Ecol.">
        <title>Taxonomic and Functional Metagenomic Profiling of the Microbial Community in the Anoxic Sediment of a Sub-saline Shallow Lake (Laguna de Carrizo, Central Spain).</title>
        <authorList>
            <person name="Ferrer M."/>
            <person name="Guazzaroni M.E."/>
            <person name="Richter M."/>
            <person name="Garcia-Salamanca A."/>
            <person name="Yarza P."/>
            <person name="Suarez-Suarez A."/>
            <person name="Solano J."/>
            <person name="Alcaide M."/>
            <person name="van Dillewijn P."/>
            <person name="Molina-Henares M.A."/>
            <person name="Lopez-Cortes N."/>
            <person name="Al-Ramahi Y."/>
            <person name="Guerrero C."/>
            <person name="Acosta A."/>
            <person name="de Eugenio L.I."/>
            <person name="Martinez V."/>
            <person name="Marques S."/>
            <person name="Rojo F."/>
            <person name="Santero E."/>
            <person name="Genilloud O."/>
            <person name="Perez-Perez J."/>
            <person name="Rossello-Mora R."/>
            <person name="Ramos J.L."/>
        </authorList>
    </citation>
    <scope>NUCLEOTIDE SEQUENCE</scope>
</reference>
<name>D9PKD1_9ZZZZ</name>
<proteinExistence type="predicted"/>
<dbReference type="AlphaFoldDB" id="D9PKD1"/>
<sequence>MKKIFLVLFLVSTLFFYFNAFSATKCSTFNSESSISDSINDCLSDSKVLVQAN</sequence>
<gene>
    <name evidence="1" type="ORF">LDC_1996</name>
</gene>